<keyword evidence="1" id="KW-0863">Zinc-finger</keyword>
<dbReference type="SMART" id="SM00355">
    <property type="entry name" value="ZnF_C2H2"/>
    <property type="match status" value="2"/>
</dbReference>
<reference evidence="3 4" key="1">
    <citation type="submission" date="2021-04" db="EMBL/GenBank/DDBJ databases">
        <authorList>
            <person name="Bliznina A."/>
        </authorList>
    </citation>
    <scope>NUCLEOTIDE SEQUENCE [LARGE SCALE GENOMIC DNA]</scope>
</reference>
<dbReference type="InterPro" id="IPR036236">
    <property type="entry name" value="Znf_C2H2_sf"/>
</dbReference>
<accession>A0ABN7SPH8</accession>
<keyword evidence="1" id="KW-0862">Zinc</keyword>
<feature type="domain" description="C2H2-type" evidence="2">
    <location>
        <begin position="62"/>
        <end position="89"/>
    </location>
</feature>
<evidence type="ECO:0000259" key="2">
    <source>
        <dbReference type="PROSITE" id="PS50157"/>
    </source>
</evidence>
<sequence length="166" mass="19818">MELLSPIRESSSLPTNAKIVRLKRLSDATQFTPTKSISRSHIRRRTIQFAIPSPVIREAPSFKCDYCEKKFFHRTALLIHIESHDQTLPKTKKVQKSTSLNSIKVNSKSFFEEIQEDLQQEMIRSTLDKVEKNENQKKFKCEKCRKRFRSWRKMIFHNLRRHKKEE</sequence>
<evidence type="ECO:0000313" key="4">
    <source>
        <dbReference type="Proteomes" id="UP001158576"/>
    </source>
</evidence>
<name>A0ABN7SPH8_OIKDI</name>
<dbReference type="PROSITE" id="PS50157">
    <property type="entry name" value="ZINC_FINGER_C2H2_2"/>
    <property type="match status" value="2"/>
</dbReference>
<keyword evidence="1" id="KW-0479">Metal-binding</keyword>
<dbReference type="Gene3D" id="3.30.160.60">
    <property type="entry name" value="Classic Zinc Finger"/>
    <property type="match status" value="1"/>
</dbReference>
<organism evidence="3 4">
    <name type="scientific">Oikopleura dioica</name>
    <name type="common">Tunicate</name>
    <dbReference type="NCBI Taxonomy" id="34765"/>
    <lineage>
        <taxon>Eukaryota</taxon>
        <taxon>Metazoa</taxon>
        <taxon>Chordata</taxon>
        <taxon>Tunicata</taxon>
        <taxon>Appendicularia</taxon>
        <taxon>Copelata</taxon>
        <taxon>Oikopleuridae</taxon>
        <taxon>Oikopleura</taxon>
    </lineage>
</organism>
<protein>
    <submittedName>
        <fullName evidence="3">Oidioi.mRNA.OKI2018_I69.chr1.g1784.t1.cds</fullName>
    </submittedName>
</protein>
<dbReference type="SUPFAM" id="SSF57667">
    <property type="entry name" value="beta-beta-alpha zinc fingers"/>
    <property type="match status" value="1"/>
</dbReference>
<dbReference type="EMBL" id="OU015566">
    <property type="protein sequence ID" value="CAG5105044.1"/>
    <property type="molecule type" value="Genomic_DNA"/>
</dbReference>
<evidence type="ECO:0000313" key="3">
    <source>
        <dbReference type="EMBL" id="CAG5105044.1"/>
    </source>
</evidence>
<dbReference type="PROSITE" id="PS00028">
    <property type="entry name" value="ZINC_FINGER_C2H2_1"/>
    <property type="match status" value="2"/>
</dbReference>
<gene>
    <name evidence="3" type="ORF">OKIOD_LOCUS10549</name>
</gene>
<feature type="domain" description="C2H2-type" evidence="2">
    <location>
        <begin position="139"/>
        <end position="166"/>
    </location>
</feature>
<evidence type="ECO:0000256" key="1">
    <source>
        <dbReference type="PROSITE-ProRule" id="PRU00042"/>
    </source>
</evidence>
<keyword evidence="4" id="KW-1185">Reference proteome</keyword>
<dbReference type="InterPro" id="IPR013087">
    <property type="entry name" value="Znf_C2H2_type"/>
</dbReference>
<dbReference type="Proteomes" id="UP001158576">
    <property type="component" value="Chromosome 1"/>
</dbReference>
<proteinExistence type="predicted"/>